<dbReference type="InterPro" id="IPR020583">
    <property type="entry name" value="Inositol_monoP_metal-BS"/>
</dbReference>
<evidence type="ECO:0000256" key="2">
    <source>
        <dbReference type="ARBA" id="ARBA00001946"/>
    </source>
</evidence>
<dbReference type="GO" id="GO:0046872">
    <property type="term" value="F:metal ion binding"/>
    <property type="evidence" value="ECO:0007669"/>
    <property type="project" value="UniProtKB-KW"/>
</dbReference>
<dbReference type="GO" id="GO:0008934">
    <property type="term" value="F:inositol monophosphate 1-phosphatase activity"/>
    <property type="evidence" value="ECO:0007669"/>
    <property type="project" value="InterPro"/>
</dbReference>
<evidence type="ECO:0000256" key="6">
    <source>
        <dbReference type="ARBA" id="ARBA00022801"/>
    </source>
</evidence>
<keyword evidence="5" id="KW-0479">Metal-binding</keyword>
<protein>
    <recommendedName>
        <fullName evidence="4">inositol-phosphate phosphatase</fullName>
        <ecNumber evidence="4">3.1.3.25</ecNumber>
    </recommendedName>
</protein>
<accession>A0A3B1BTG0</accession>
<dbReference type="FunFam" id="3.40.190.80:FF:000002">
    <property type="entry name" value="Inositol-1-monophosphatase"/>
    <property type="match status" value="1"/>
</dbReference>
<dbReference type="InterPro" id="IPR020550">
    <property type="entry name" value="Inositol_monophosphatase_CS"/>
</dbReference>
<evidence type="ECO:0000256" key="7">
    <source>
        <dbReference type="ARBA" id="ARBA00022842"/>
    </source>
</evidence>
<keyword evidence="7" id="KW-0460">Magnesium</keyword>
<dbReference type="GO" id="GO:0007165">
    <property type="term" value="P:signal transduction"/>
    <property type="evidence" value="ECO:0007669"/>
    <property type="project" value="TreeGrafter"/>
</dbReference>
<dbReference type="Gene3D" id="3.30.540.10">
    <property type="entry name" value="Fructose-1,6-Bisphosphatase, subunit A, domain 1"/>
    <property type="match status" value="1"/>
</dbReference>
<dbReference type="PRINTS" id="PR01959">
    <property type="entry name" value="SBIMPHPHTASE"/>
</dbReference>
<dbReference type="PANTHER" id="PTHR20854">
    <property type="entry name" value="INOSITOL MONOPHOSPHATASE"/>
    <property type="match status" value="1"/>
</dbReference>
<comment type="similarity">
    <text evidence="3">Belongs to the inositol monophosphatase superfamily.</text>
</comment>
<dbReference type="EC" id="3.1.3.25" evidence="4"/>
<dbReference type="EMBL" id="UOGA01000010">
    <property type="protein sequence ID" value="VAX14768.1"/>
    <property type="molecule type" value="Genomic_DNA"/>
</dbReference>
<dbReference type="PRINTS" id="PR00377">
    <property type="entry name" value="IMPHPHTASES"/>
</dbReference>
<dbReference type="PROSITE" id="PS00629">
    <property type="entry name" value="IMP_1"/>
    <property type="match status" value="1"/>
</dbReference>
<reference evidence="8" key="1">
    <citation type="submission" date="2018-06" db="EMBL/GenBank/DDBJ databases">
        <authorList>
            <person name="Zhirakovskaya E."/>
        </authorList>
    </citation>
    <scope>NUCLEOTIDE SEQUENCE</scope>
</reference>
<comment type="cofactor">
    <cofactor evidence="2">
        <name>Mg(2+)</name>
        <dbReference type="ChEBI" id="CHEBI:18420"/>
    </cofactor>
</comment>
<organism evidence="8">
    <name type="scientific">hydrothermal vent metagenome</name>
    <dbReference type="NCBI Taxonomy" id="652676"/>
    <lineage>
        <taxon>unclassified sequences</taxon>
        <taxon>metagenomes</taxon>
        <taxon>ecological metagenomes</taxon>
    </lineage>
</organism>
<dbReference type="SUPFAM" id="SSF56655">
    <property type="entry name" value="Carbohydrate phosphatase"/>
    <property type="match status" value="1"/>
</dbReference>
<name>A0A3B1BTG0_9ZZZZ</name>
<evidence type="ECO:0000256" key="1">
    <source>
        <dbReference type="ARBA" id="ARBA00001033"/>
    </source>
</evidence>
<dbReference type="AlphaFoldDB" id="A0A3B1BTG0"/>
<dbReference type="InterPro" id="IPR000760">
    <property type="entry name" value="Inositol_monophosphatase-like"/>
</dbReference>
<gene>
    <name evidence="8" type="ORF">MNBD_NITROSPINAE04-812</name>
</gene>
<dbReference type="Gene3D" id="3.40.190.80">
    <property type="match status" value="1"/>
</dbReference>
<dbReference type="PROSITE" id="PS00630">
    <property type="entry name" value="IMP_2"/>
    <property type="match status" value="1"/>
</dbReference>
<evidence type="ECO:0000256" key="4">
    <source>
        <dbReference type="ARBA" id="ARBA00013106"/>
    </source>
</evidence>
<comment type="catalytic activity">
    <reaction evidence="1">
        <text>a myo-inositol phosphate + H2O = myo-inositol + phosphate</text>
        <dbReference type="Rhea" id="RHEA:24056"/>
        <dbReference type="ChEBI" id="CHEBI:15377"/>
        <dbReference type="ChEBI" id="CHEBI:17268"/>
        <dbReference type="ChEBI" id="CHEBI:43474"/>
        <dbReference type="ChEBI" id="CHEBI:84139"/>
        <dbReference type="EC" id="3.1.3.25"/>
    </reaction>
</comment>
<evidence type="ECO:0000256" key="3">
    <source>
        <dbReference type="ARBA" id="ARBA00009759"/>
    </source>
</evidence>
<keyword evidence="6 8" id="KW-0378">Hydrolase</keyword>
<evidence type="ECO:0000256" key="5">
    <source>
        <dbReference type="ARBA" id="ARBA00022723"/>
    </source>
</evidence>
<dbReference type="FunFam" id="3.30.540.10:FF:000003">
    <property type="entry name" value="Inositol-1-monophosphatase"/>
    <property type="match status" value="1"/>
</dbReference>
<dbReference type="PANTHER" id="PTHR20854:SF4">
    <property type="entry name" value="INOSITOL-1-MONOPHOSPHATASE-RELATED"/>
    <property type="match status" value="1"/>
</dbReference>
<dbReference type="GO" id="GO:0006020">
    <property type="term" value="P:inositol metabolic process"/>
    <property type="evidence" value="ECO:0007669"/>
    <property type="project" value="TreeGrafter"/>
</dbReference>
<dbReference type="InterPro" id="IPR033942">
    <property type="entry name" value="IMPase"/>
</dbReference>
<proteinExistence type="inferred from homology"/>
<dbReference type="InterPro" id="IPR022337">
    <property type="entry name" value="Inositol_monophosphatase_SuhB"/>
</dbReference>
<dbReference type="CDD" id="cd01639">
    <property type="entry name" value="IMPase"/>
    <property type="match status" value="1"/>
</dbReference>
<evidence type="ECO:0000313" key="8">
    <source>
        <dbReference type="EMBL" id="VAX14768.1"/>
    </source>
</evidence>
<sequence length="263" mass="28601">MSGNIDINKALKVASKAALEAGQIQKDYRFKSFTVEHKGETDLVTEVDIACEKAIIDIIKVAFPDHGILAEEEDFKKGESRYTWVIDPLDGTTNYAHGFPVYCASVGLEMDGQSLVGAVCDPTRDELFTAAKGHGAYLNDVPIKVSSTEKLIDGLLATGFPYSIKTNPQNNLKQFGNFAMRAQALRRPGAAALDLCYVACGRLDGFWEFHLKPWDIAAGTLMVTEAGGRMTHTDGAKLDIYRSDIVASNGPLHEAMLEILKAG</sequence>
<dbReference type="GO" id="GO:0046854">
    <property type="term" value="P:phosphatidylinositol phosphate biosynthetic process"/>
    <property type="evidence" value="ECO:0007669"/>
    <property type="project" value="InterPro"/>
</dbReference>
<dbReference type="Pfam" id="PF00459">
    <property type="entry name" value="Inositol_P"/>
    <property type="match status" value="1"/>
</dbReference>